<keyword evidence="2" id="KW-0812">Transmembrane</keyword>
<reference evidence="5" key="1">
    <citation type="journal article" date="2018" name="Nat. Microbiol.">
        <title>Leveraging single-cell genomics to expand the fungal tree of life.</title>
        <authorList>
            <person name="Ahrendt S.R."/>
            <person name="Quandt C.A."/>
            <person name="Ciobanu D."/>
            <person name="Clum A."/>
            <person name="Salamov A."/>
            <person name="Andreopoulos B."/>
            <person name="Cheng J.F."/>
            <person name="Woyke T."/>
            <person name="Pelin A."/>
            <person name="Henrissat B."/>
            <person name="Reynolds N.K."/>
            <person name="Benny G.L."/>
            <person name="Smith M.E."/>
            <person name="James T.Y."/>
            <person name="Grigoriev I.V."/>
        </authorList>
    </citation>
    <scope>NUCLEOTIDE SEQUENCE [LARGE SCALE GENOMIC DNA]</scope>
    <source>
        <strain evidence="5">Benny S71-1</strain>
    </source>
</reference>
<proteinExistence type="predicted"/>
<organism evidence="4 5">
    <name type="scientific">Syncephalis pseudoplumigaleata</name>
    <dbReference type="NCBI Taxonomy" id="1712513"/>
    <lineage>
        <taxon>Eukaryota</taxon>
        <taxon>Fungi</taxon>
        <taxon>Fungi incertae sedis</taxon>
        <taxon>Zoopagomycota</taxon>
        <taxon>Zoopagomycotina</taxon>
        <taxon>Zoopagomycetes</taxon>
        <taxon>Zoopagales</taxon>
        <taxon>Piptocephalidaceae</taxon>
        <taxon>Syncephalis</taxon>
    </lineage>
</organism>
<feature type="transmembrane region" description="Helical" evidence="2">
    <location>
        <begin position="211"/>
        <end position="228"/>
    </location>
</feature>
<keyword evidence="3" id="KW-0732">Signal</keyword>
<accession>A0A4P9Z1Y0</accession>
<feature type="region of interest" description="Disordered" evidence="1">
    <location>
        <begin position="466"/>
        <end position="527"/>
    </location>
</feature>
<sequence length="616" mass="67291">MCPAFALLLLAIAGHIATTLGDAIVYSGSSASQTDVHAHKHAPMLPDDMHPYCDWRFTTHGCLQGWVHEGILGVGLGCYFSLTLAGILLLRRRWRLRATCASYDHVSLSGDSAVHRARARSFPVLRHLLQYTHCTITNGPPSIEQLNTERGGKRAYCAIHGACYCMQLAPSPVDCLLLCWTCFGLLRLVCVTIVLLGAVRDSAVQAALFDASLSPAIIGTAIFLIGLVGHDPPRRLVDCAKINGPQRRWIYRPPIWCLQLLALLHVFCYPAVTLVFSLLAGRQANRFNLRLFQKWDSMAVFAWSIQAWALTMVASLFTAECLRVAYWADAQGLPCAQEDASPTAAASGHAAMNEAEFDHLYRLTRIYGVVAGVGTAVGLWTLMAGLLPPRSFSNRISTPMLSSIALNCCVPILAIIIMFSMYTELLPPTRACDHSPRPWSMRDAPAFPPPMPSSYEQRRSYLVDVASHSSQQLPEDAYARRAGRGSTMHSRRPSNRSRFSSPIADDPPPPPPPPPALHRNGRHASTCPTATEASCYRSSMSSGTRCTLPDGSSNLMGVHGTENQEGRVNTASAYMSPRGSFSSGDGRGYIIEMYSVEESAYIGRDITDSCDSRVFS</sequence>
<feature type="transmembrane region" description="Helical" evidence="2">
    <location>
        <begin position="176"/>
        <end position="199"/>
    </location>
</feature>
<dbReference type="Proteomes" id="UP000278143">
    <property type="component" value="Unassembled WGS sequence"/>
</dbReference>
<feature type="transmembrane region" description="Helical" evidence="2">
    <location>
        <begin position="400"/>
        <end position="422"/>
    </location>
</feature>
<feature type="transmembrane region" description="Helical" evidence="2">
    <location>
        <begin position="70"/>
        <end position="90"/>
    </location>
</feature>
<name>A0A4P9Z1Y0_9FUNG</name>
<gene>
    <name evidence="4" type="ORF">SYNPS1DRAFT_27954</name>
</gene>
<feature type="transmembrane region" description="Helical" evidence="2">
    <location>
        <begin position="366"/>
        <end position="388"/>
    </location>
</feature>
<feature type="compositionally biased region" description="Pro residues" evidence="1">
    <location>
        <begin position="505"/>
        <end position="516"/>
    </location>
</feature>
<protein>
    <submittedName>
        <fullName evidence="4">Uncharacterized protein</fullName>
    </submittedName>
</protein>
<keyword evidence="2" id="KW-0472">Membrane</keyword>
<feature type="signal peptide" evidence="3">
    <location>
        <begin position="1"/>
        <end position="21"/>
    </location>
</feature>
<keyword evidence="2" id="KW-1133">Transmembrane helix</keyword>
<keyword evidence="5" id="KW-1185">Reference proteome</keyword>
<feature type="transmembrane region" description="Helical" evidence="2">
    <location>
        <begin position="255"/>
        <end position="280"/>
    </location>
</feature>
<evidence type="ECO:0000313" key="5">
    <source>
        <dbReference type="Proteomes" id="UP000278143"/>
    </source>
</evidence>
<evidence type="ECO:0000256" key="2">
    <source>
        <dbReference type="SAM" id="Phobius"/>
    </source>
</evidence>
<evidence type="ECO:0000313" key="4">
    <source>
        <dbReference type="EMBL" id="RKP26348.1"/>
    </source>
</evidence>
<feature type="chain" id="PRO_5020180647" evidence="3">
    <location>
        <begin position="22"/>
        <end position="616"/>
    </location>
</feature>
<evidence type="ECO:0000256" key="1">
    <source>
        <dbReference type="SAM" id="MobiDB-lite"/>
    </source>
</evidence>
<dbReference type="OrthoDB" id="10533177at2759"/>
<dbReference type="EMBL" id="KZ989447">
    <property type="protein sequence ID" value="RKP26348.1"/>
    <property type="molecule type" value="Genomic_DNA"/>
</dbReference>
<feature type="transmembrane region" description="Helical" evidence="2">
    <location>
        <begin position="300"/>
        <end position="319"/>
    </location>
</feature>
<dbReference type="AlphaFoldDB" id="A0A4P9Z1Y0"/>
<evidence type="ECO:0000256" key="3">
    <source>
        <dbReference type="SAM" id="SignalP"/>
    </source>
</evidence>